<dbReference type="EMBL" id="JARJFB010000034">
    <property type="protein sequence ID" value="MEA0970655.1"/>
    <property type="molecule type" value="Genomic_DNA"/>
</dbReference>
<gene>
    <name evidence="3" type="ORF">Megvenef_00623</name>
</gene>
<keyword evidence="1" id="KW-1133">Transmembrane helix</keyword>
<protein>
    <submittedName>
        <fullName evidence="3">Lipoteichoic acid synthase-like protein</fullName>
    </submittedName>
</protein>
<dbReference type="InterPro" id="IPR000917">
    <property type="entry name" value="Sulfatase_N"/>
</dbReference>
<keyword evidence="1" id="KW-0812">Transmembrane</keyword>
<evidence type="ECO:0000256" key="1">
    <source>
        <dbReference type="SAM" id="Phobius"/>
    </source>
</evidence>
<dbReference type="SUPFAM" id="SSF53649">
    <property type="entry name" value="Alkaline phosphatase-like"/>
    <property type="match status" value="1"/>
</dbReference>
<evidence type="ECO:0000313" key="4">
    <source>
        <dbReference type="Proteomes" id="UP001291687"/>
    </source>
</evidence>
<feature type="domain" description="Sulfatase N-terminal" evidence="2">
    <location>
        <begin position="251"/>
        <end position="490"/>
    </location>
</feature>
<dbReference type="Pfam" id="PF00884">
    <property type="entry name" value="Sulfatase"/>
    <property type="match status" value="1"/>
</dbReference>
<organism evidence="3 4">
    <name type="scientific">Candidatus Megaera venefica</name>
    <dbReference type="NCBI Taxonomy" id="2055910"/>
    <lineage>
        <taxon>Bacteria</taxon>
        <taxon>Pseudomonadati</taxon>
        <taxon>Pseudomonadota</taxon>
        <taxon>Alphaproteobacteria</taxon>
        <taxon>Rickettsiales</taxon>
        <taxon>Rickettsiaceae</taxon>
        <taxon>Candidatus Megaera</taxon>
    </lineage>
</organism>
<evidence type="ECO:0000259" key="2">
    <source>
        <dbReference type="Pfam" id="PF00884"/>
    </source>
</evidence>
<keyword evidence="4" id="KW-1185">Reference proteome</keyword>
<keyword evidence="1" id="KW-0472">Membrane</keyword>
<dbReference type="Proteomes" id="UP001291687">
    <property type="component" value="Unassembled WGS sequence"/>
</dbReference>
<reference evidence="3 4" key="1">
    <citation type="submission" date="2023-03" db="EMBL/GenBank/DDBJ databases">
        <title>Host association and intracellularity evolved multiple times independently in the Rickettsiales.</title>
        <authorList>
            <person name="Castelli M."/>
            <person name="Nardi T."/>
            <person name="Gammuto L."/>
            <person name="Bellinzona G."/>
            <person name="Sabaneyeva E."/>
            <person name="Potekhin A."/>
            <person name="Serra V."/>
            <person name="Petroni G."/>
            <person name="Sassera D."/>
        </authorList>
    </citation>
    <scope>NUCLEOTIDE SEQUENCE [LARGE SCALE GENOMIC DNA]</scope>
    <source>
        <strain evidence="3 4">Sr 2-6</strain>
    </source>
</reference>
<comment type="caution">
    <text evidence="3">The sequence shown here is derived from an EMBL/GenBank/DDBJ whole genome shotgun (WGS) entry which is preliminary data.</text>
</comment>
<name>A0ABU5NBW0_9RICK</name>
<feature type="transmembrane region" description="Helical" evidence="1">
    <location>
        <begin position="158"/>
        <end position="176"/>
    </location>
</feature>
<feature type="transmembrane region" description="Helical" evidence="1">
    <location>
        <begin position="44"/>
        <end position="61"/>
    </location>
</feature>
<accession>A0ABU5NBW0</accession>
<feature type="transmembrane region" description="Helical" evidence="1">
    <location>
        <begin position="68"/>
        <end position="85"/>
    </location>
</feature>
<feature type="transmembrane region" description="Helical" evidence="1">
    <location>
        <begin position="21"/>
        <end position="38"/>
    </location>
</feature>
<dbReference type="Gene3D" id="3.40.720.10">
    <property type="entry name" value="Alkaline Phosphatase, subunit A"/>
    <property type="match status" value="1"/>
</dbReference>
<evidence type="ECO:0000313" key="3">
    <source>
        <dbReference type="EMBL" id="MEA0970655.1"/>
    </source>
</evidence>
<dbReference type="RefSeq" id="WP_322776557.1">
    <property type="nucleotide sequence ID" value="NZ_JARJFB010000034.1"/>
</dbReference>
<feature type="transmembrane region" description="Helical" evidence="1">
    <location>
        <begin position="125"/>
        <end position="143"/>
    </location>
</feature>
<proteinExistence type="predicted"/>
<sequence length="581" mass="67412">MKKIFNIIDAIVDHKISLKELYFSLTTWFGILVLFLGFTTKFHTTLLLANLIIALYVYLIIILITNRILFSGFSTLLLAVLFDYIKLIKWQFLMQEISAADFFMLKLLINHGLLRLIYEYATKEIYLIFILLLINFILLWNKFDTFLDKQRLGSRNFYALRMVSFGVAILLSSKLFEIAFDKKSYFHLAIESIKNESKDYPRKIYGPFADIVFTIQDIYIEPKSGKIDESLILDKIEKEKNTIITKQDEMPDVVVILNESVFDPSKLDYDFADALKFAFFQKGKYTKYSGILNVNTFGGSSWISEYEINTGISHKSFAGPSYMPFITLVPHTRNSIMSHLRSLGYRIEVLYPVDKNFSLALDAYTKLGSHEVTDIYEYGFEPESWGHIPDKMIGDMVIDALDRNPEKPKYIFAATMLNHGPHSGFFLDNIGCSRSMNDQLCSKLNDYISRLTKTNEDQMDLIEKLMKRKKKTIIVNFGDHLPSFEGFSTQLRFTRDIKDYFKTFYNVNANFDIRNDLNYPELDITFIPGLILDMAKLNNDPFYKANSLMRKNCNGQITHCKKDDDKLLESYKSLIVKQLGF</sequence>
<dbReference type="InterPro" id="IPR017850">
    <property type="entry name" value="Alkaline_phosphatase_core_sf"/>
</dbReference>